<sequence>MSFKAMHSAGLLLTTVRVSGNGLIRTLWSEALKAGHAVGSAAASPSALLHAEVSLGKLLDSKLLPTAVMPAGALPEGTAGTSKEVDSGPGPSQPAGDRTPSRPVTSEQEKPDQADRPHPISHLYPELSVCDRIT</sequence>
<feature type="compositionally biased region" description="Basic and acidic residues" evidence="1">
    <location>
        <begin position="107"/>
        <end position="118"/>
    </location>
</feature>
<organism evidence="2 3">
    <name type="scientific">Pleuronectes platessa</name>
    <name type="common">European plaice</name>
    <dbReference type="NCBI Taxonomy" id="8262"/>
    <lineage>
        <taxon>Eukaryota</taxon>
        <taxon>Metazoa</taxon>
        <taxon>Chordata</taxon>
        <taxon>Craniata</taxon>
        <taxon>Vertebrata</taxon>
        <taxon>Euteleostomi</taxon>
        <taxon>Actinopterygii</taxon>
        <taxon>Neopterygii</taxon>
        <taxon>Teleostei</taxon>
        <taxon>Neoteleostei</taxon>
        <taxon>Acanthomorphata</taxon>
        <taxon>Carangaria</taxon>
        <taxon>Pleuronectiformes</taxon>
        <taxon>Pleuronectoidei</taxon>
        <taxon>Pleuronectidae</taxon>
        <taxon>Pleuronectes</taxon>
    </lineage>
</organism>
<accession>A0A9N7Z6T5</accession>
<dbReference type="EMBL" id="CADEAL010004069">
    <property type="protein sequence ID" value="CAB1450869.1"/>
    <property type="molecule type" value="Genomic_DNA"/>
</dbReference>
<name>A0A9N7Z6T5_PLEPL</name>
<evidence type="ECO:0000313" key="2">
    <source>
        <dbReference type="EMBL" id="CAB1450869.1"/>
    </source>
</evidence>
<comment type="caution">
    <text evidence="2">The sequence shown here is derived from an EMBL/GenBank/DDBJ whole genome shotgun (WGS) entry which is preliminary data.</text>
</comment>
<dbReference type="AlphaFoldDB" id="A0A9N7Z6T5"/>
<gene>
    <name evidence="2" type="ORF">PLEPLA_LOCUS38561</name>
</gene>
<evidence type="ECO:0000313" key="3">
    <source>
        <dbReference type="Proteomes" id="UP001153269"/>
    </source>
</evidence>
<feature type="region of interest" description="Disordered" evidence="1">
    <location>
        <begin position="71"/>
        <end position="134"/>
    </location>
</feature>
<dbReference type="Proteomes" id="UP001153269">
    <property type="component" value="Unassembled WGS sequence"/>
</dbReference>
<protein>
    <submittedName>
        <fullName evidence="2">Uncharacterized protein</fullName>
    </submittedName>
</protein>
<reference evidence="2" key="1">
    <citation type="submission" date="2020-03" db="EMBL/GenBank/DDBJ databases">
        <authorList>
            <person name="Weist P."/>
        </authorList>
    </citation>
    <scope>NUCLEOTIDE SEQUENCE</scope>
</reference>
<keyword evidence="3" id="KW-1185">Reference proteome</keyword>
<evidence type="ECO:0000256" key="1">
    <source>
        <dbReference type="SAM" id="MobiDB-lite"/>
    </source>
</evidence>
<proteinExistence type="predicted"/>